<dbReference type="InterPro" id="IPR035566">
    <property type="entry name" value="Ribosomal_protein_bL20_C"/>
</dbReference>
<dbReference type="EMBL" id="CP006720">
    <property type="protein sequence ID" value="AHI58143.1"/>
    <property type="molecule type" value="Genomic_DNA"/>
</dbReference>
<dbReference type="GO" id="GO:0005840">
    <property type="term" value="C:ribosome"/>
    <property type="evidence" value="ECO:0007669"/>
    <property type="project" value="UniProtKB-KW"/>
</dbReference>
<sequence length="119" mass="14082">MARVKGGPTTRQRRKKVIKQAKGYFGTKSTHFKKAKEQVMKSLAYAYRDRKQRKRDFRKLWIQRINASTREYDLSYSQFMNGLHKANIEVNRKMLSELAINNPTEFKVLVEESKKALKN</sequence>
<evidence type="ECO:0000256" key="7">
    <source>
        <dbReference type="ARBA" id="ARBA00035172"/>
    </source>
</evidence>
<dbReference type="Gene3D" id="6.10.160.10">
    <property type="match status" value="1"/>
</dbReference>
<dbReference type="SUPFAM" id="SSF74731">
    <property type="entry name" value="Ribosomal protein L20"/>
    <property type="match status" value="1"/>
</dbReference>
<dbReference type="GO" id="GO:1990904">
    <property type="term" value="C:ribonucleoprotein complex"/>
    <property type="evidence" value="ECO:0007669"/>
    <property type="project" value="UniProtKB-KW"/>
</dbReference>
<dbReference type="PANTHER" id="PTHR10986">
    <property type="entry name" value="39S RIBOSOMAL PROTEIN L20"/>
    <property type="match status" value="1"/>
</dbReference>
<dbReference type="HOGENOM" id="CLU_123265_0_1_14"/>
<evidence type="ECO:0000313" key="11">
    <source>
        <dbReference type="Proteomes" id="UP000019260"/>
    </source>
</evidence>
<dbReference type="FunFam" id="1.10.1900.20:FF:000001">
    <property type="entry name" value="50S ribosomal protein L20"/>
    <property type="match status" value="1"/>
</dbReference>
<dbReference type="Gene3D" id="1.10.1900.20">
    <property type="entry name" value="Ribosomal protein L20"/>
    <property type="match status" value="1"/>
</dbReference>
<dbReference type="GO" id="GO:0006412">
    <property type="term" value="P:translation"/>
    <property type="evidence" value="ECO:0007669"/>
    <property type="project" value="InterPro"/>
</dbReference>
<evidence type="ECO:0000256" key="8">
    <source>
        <dbReference type="HAMAP-Rule" id="MF_00382"/>
    </source>
</evidence>
<evidence type="ECO:0000256" key="5">
    <source>
        <dbReference type="ARBA" id="ARBA00023274"/>
    </source>
</evidence>
<dbReference type="KEGG" id="smia:P344_04075"/>
<proteinExistence type="inferred from homology"/>
<keyword evidence="3 8" id="KW-0694">RNA-binding</keyword>
<dbReference type="NCBIfam" id="TIGR01032">
    <property type="entry name" value="rplT_bact"/>
    <property type="match status" value="1"/>
</dbReference>
<evidence type="ECO:0000256" key="2">
    <source>
        <dbReference type="ARBA" id="ARBA00022730"/>
    </source>
</evidence>
<keyword evidence="11" id="KW-1185">Reference proteome</keyword>
<keyword evidence="2 8" id="KW-0699">rRNA-binding</keyword>
<comment type="function">
    <text evidence="6 8 9">Binds directly to 23S ribosomal RNA and is necessary for the in vitro assembly process of the 50S ribosomal subunit. It is not involved in the protein synthesizing functions of that subunit.</text>
</comment>
<dbReference type="PROSITE" id="PS00937">
    <property type="entry name" value="RIBOSOMAL_L20"/>
    <property type="match status" value="1"/>
</dbReference>
<comment type="similarity">
    <text evidence="1 8 9">Belongs to the bacterial ribosomal protein bL20 family.</text>
</comment>
<gene>
    <name evidence="8" type="primary">rplT</name>
    <name evidence="10" type="ORF">P344_04075</name>
</gene>
<keyword evidence="5 8" id="KW-0687">Ribonucleoprotein</keyword>
<protein>
    <recommendedName>
        <fullName evidence="7 8">Large ribosomal subunit protein bL20</fullName>
    </recommendedName>
</protein>
<reference evidence="10 11" key="1">
    <citation type="submission" date="2013-09" db="EMBL/GenBank/DDBJ databases">
        <title>Complete genome sequence of Spiroplasma mirum suckling mouse cataract agent.</title>
        <authorList>
            <person name="Landry C.A."/>
            <person name="Bastian F.O."/>
            <person name="Thune R.L."/>
        </authorList>
    </citation>
    <scope>NUCLEOTIDE SEQUENCE [LARGE SCALE GENOMIC DNA]</scope>
    <source>
        <strain evidence="10 11">SMCA</strain>
    </source>
</reference>
<dbReference type="HAMAP" id="MF_00382">
    <property type="entry name" value="Ribosomal_bL20"/>
    <property type="match status" value="1"/>
</dbReference>
<keyword evidence="4 8" id="KW-0689">Ribosomal protein</keyword>
<dbReference type="PATRIC" id="fig|838561.3.peg.775"/>
<organism evidence="10 11">
    <name type="scientific">Spiroplasma mirum ATCC 29335</name>
    <dbReference type="NCBI Taxonomy" id="838561"/>
    <lineage>
        <taxon>Bacteria</taxon>
        <taxon>Bacillati</taxon>
        <taxon>Mycoplasmatota</taxon>
        <taxon>Mollicutes</taxon>
        <taxon>Entomoplasmatales</taxon>
        <taxon>Spiroplasmataceae</taxon>
        <taxon>Spiroplasma</taxon>
    </lineage>
</organism>
<dbReference type="RefSeq" id="WP_025317460.1">
    <property type="nucleotide sequence ID" value="NZ_CP002082.1"/>
</dbReference>
<dbReference type="GO" id="GO:0003735">
    <property type="term" value="F:structural constituent of ribosome"/>
    <property type="evidence" value="ECO:0007669"/>
    <property type="project" value="InterPro"/>
</dbReference>
<evidence type="ECO:0000256" key="4">
    <source>
        <dbReference type="ARBA" id="ARBA00022980"/>
    </source>
</evidence>
<dbReference type="KEGG" id="smir:SMM_0680"/>
<evidence type="ECO:0000256" key="3">
    <source>
        <dbReference type="ARBA" id="ARBA00022884"/>
    </source>
</evidence>
<dbReference type="OrthoDB" id="9808966at2"/>
<name>W0GPV3_9MOLU</name>
<dbReference type="PRINTS" id="PR00062">
    <property type="entry name" value="RIBOSOMALL20"/>
</dbReference>
<evidence type="ECO:0000256" key="6">
    <source>
        <dbReference type="ARBA" id="ARBA00024775"/>
    </source>
</evidence>
<dbReference type="InterPro" id="IPR005813">
    <property type="entry name" value="Ribosomal_bL20"/>
</dbReference>
<dbReference type="GO" id="GO:0019843">
    <property type="term" value="F:rRNA binding"/>
    <property type="evidence" value="ECO:0007669"/>
    <property type="project" value="UniProtKB-UniRule"/>
</dbReference>
<dbReference type="eggNOG" id="COG0292">
    <property type="taxonomic scope" value="Bacteria"/>
</dbReference>
<dbReference type="InterPro" id="IPR049946">
    <property type="entry name" value="RIBOSOMAL_L20_CS"/>
</dbReference>
<dbReference type="GO" id="GO:0000027">
    <property type="term" value="P:ribosomal large subunit assembly"/>
    <property type="evidence" value="ECO:0007669"/>
    <property type="project" value="UniProtKB-UniRule"/>
</dbReference>
<evidence type="ECO:0000256" key="1">
    <source>
        <dbReference type="ARBA" id="ARBA00007698"/>
    </source>
</evidence>
<evidence type="ECO:0000313" key="10">
    <source>
        <dbReference type="EMBL" id="AHI58143.1"/>
    </source>
</evidence>
<dbReference type="Pfam" id="PF00453">
    <property type="entry name" value="Ribosomal_L20"/>
    <property type="match status" value="1"/>
</dbReference>
<dbReference type="STRING" id="838561.P344_04075"/>
<dbReference type="AlphaFoldDB" id="W0GPV3"/>
<accession>W0GPV3</accession>
<dbReference type="Proteomes" id="UP000019260">
    <property type="component" value="Chromosome"/>
</dbReference>
<dbReference type="CDD" id="cd07026">
    <property type="entry name" value="Ribosomal_L20"/>
    <property type="match status" value="1"/>
</dbReference>
<evidence type="ECO:0000256" key="9">
    <source>
        <dbReference type="RuleBase" id="RU000560"/>
    </source>
</evidence>